<keyword evidence="4" id="KW-0732">Signal</keyword>
<dbReference type="InterPro" id="IPR020067">
    <property type="entry name" value="Frizzled_dom"/>
</dbReference>
<dbReference type="InterPro" id="IPR036790">
    <property type="entry name" value="Frizzled_dom_sf"/>
</dbReference>
<sequence>MMWLIILTLFYNMCNVEIIATNTDRSSYGETMHPRQVTECKEITIPMCSYNNIPYRMTKMPNLLGHTTQQKAAWEVHQFRPLIAINCSPELRLFLCSVYFPKCTTEKELIPPCRSLCNSAKSGCEGIMNKYGHVWPSRLSCQKYSENVNNCLNSENTSVILNDTLY</sequence>
<proteinExistence type="predicted"/>
<organism evidence="6 7">
    <name type="scientific">Zophobas morio</name>
    <dbReference type="NCBI Taxonomy" id="2755281"/>
    <lineage>
        <taxon>Eukaryota</taxon>
        <taxon>Metazoa</taxon>
        <taxon>Ecdysozoa</taxon>
        <taxon>Arthropoda</taxon>
        <taxon>Hexapoda</taxon>
        <taxon>Insecta</taxon>
        <taxon>Pterygota</taxon>
        <taxon>Neoptera</taxon>
        <taxon>Endopterygota</taxon>
        <taxon>Coleoptera</taxon>
        <taxon>Polyphaga</taxon>
        <taxon>Cucujiformia</taxon>
        <taxon>Tenebrionidae</taxon>
        <taxon>Zophobas</taxon>
    </lineage>
</organism>
<dbReference type="GO" id="GO:0017147">
    <property type="term" value="F:Wnt-protein binding"/>
    <property type="evidence" value="ECO:0007669"/>
    <property type="project" value="TreeGrafter"/>
</dbReference>
<comment type="caution">
    <text evidence="3">Lacks conserved residue(s) required for the propagation of feature annotation.</text>
</comment>
<dbReference type="GO" id="GO:0042813">
    <property type="term" value="F:Wnt receptor activity"/>
    <property type="evidence" value="ECO:0007669"/>
    <property type="project" value="TreeGrafter"/>
</dbReference>
<dbReference type="Pfam" id="PF01392">
    <property type="entry name" value="Fz"/>
    <property type="match status" value="1"/>
</dbReference>
<dbReference type="Gene3D" id="1.10.2000.10">
    <property type="entry name" value="Frizzled cysteine-rich domain"/>
    <property type="match status" value="1"/>
</dbReference>
<evidence type="ECO:0000313" key="6">
    <source>
        <dbReference type="EMBL" id="KAJ3655039.1"/>
    </source>
</evidence>
<dbReference type="Proteomes" id="UP001168821">
    <property type="component" value="Unassembled WGS sequence"/>
</dbReference>
<dbReference type="GO" id="GO:0035567">
    <property type="term" value="P:non-canonical Wnt signaling pathway"/>
    <property type="evidence" value="ECO:0007669"/>
    <property type="project" value="TreeGrafter"/>
</dbReference>
<dbReference type="SUPFAM" id="SSF63501">
    <property type="entry name" value="Frizzled cysteine-rich domain"/>
    <property type="match status" value="1"/>
</dbReference>
<keyword evidence="2 3" id="KW-1015">Disulfide bond</keyword>
<reference evidence="6" key="1">
    <citation type="journal article" date="2023" name="G3 (Bethesda)">
        <title>Whole genome assemblies of Zophobas morio and Tenebrio molitor.</title>
        <authorList>
            <person name="Kaur S."/>
            <person name="Stinson S.A."/>
            <person name="diCenzo G.C."/>
        </authorList>
    </citation>
    <scope>NUCLEOTIDE SEQUENCE</scope>
    <source>
        <strain evidence="6">QUZm001</strain>
    </source>
</reference>
<dbReference type="InterPro" id="IPR015526">
    <property type="entry name" value="Frizzled/SFRP"/>
</dbReference>
<evidence type="ECO:0000256" key="4">
    <source>
        <dbReference type="SAM" id="SignalP"/>
    </source>
</evidence>
<dbReference type="GO" id="GO:0005886">
    <property type="term" value="C:plasma membrane"/>
    <property type="evidence" value="ECO:0007669"/>
    <property type="project" value="TreeGrafter"/>
</dbReference>
<evidence type="ECO:0000256" key="2">
    <source>
        <dbReference type="ARBA" id="ARBA00023157"/>
    </source>
</evidence>
<evidence type="ECO:0000256" key="1">
    <source>
        <dbReference type="ARBA" id="ARBA00022473"/>
    </source>
</evidence>
<dbReference type="PANTHER" id="PTHR11309">
    <property type="entry name" value="FRIZZLED"/>
    <property type="match status" value="1"/>
</dbReference>
<dbReference type="GO" id="GO:0060070">
    <property type="term" value="P:canonical Wnt signaling pathway"/>
    <property type="evidence" value="ECO:0007669"/>
    <property type="project" value="TreeGrafter"/>
</dbReference>
<dbReference type="SMART" id="SM00063">
    <property type="entry name" value="FRI"/>
    <property type="match status" value="1"/>
</dbReference>
<comment type="caution">
    <text evidence="6">The sequence shown here is derived from an EMBL/GenBank/DDBJ whole genome shotgun (WGS) entry which is preliminary data.</text>
</comment>
<keyword evidence="7" id="KW-1185">Reference proteome</keyword>
<protein>
    <recommendedName>
        <fullName evidence="5">FZ domain-containing protein</fullName>
    </recommendedName>
</protein>
<feature type="domain" description="FZ" evidence="5">
    <location>
        <begin position="35"/>
        <end position="154"/>
    </location>
</feature>
<evidence type="ECO:0000256" key="3">
    <source>
        <dbReference type="PROSITE-ProRule" id="PRU00090"/>
    </source>
</evidence>
<feature type="signal peptide" evidence="4">
    <location>
        <begin position="1"/>
        <end position="16"/>
    </location>
</feature>
<name>A0AA38IHB5_9CUCU</name>
<feature type="disulfide bond" evidence="3">
    <location>
        <begin position="117"/>
        <end position="141"/>
    </location>
</feature>
<gene>
    <name evidence="6" type="ORF">Zmor_014183</name>
</gene>
<dbReference type="EMBL" id="JALNTZ010000004">
    <property type="protein sequence ID" value="KAJ3655039.1"/>
    <property type="molecule type" value="Genomic_DNA"/>
</dbReference>
<accession>A0AA38IHB5</accession>
<dbReference type="PROSITE" id="PS50038">
    <property type="entry name" value="FZ"/>
    <property type="match status" value="1"/>
</dbReference>
<keyword evidence="1" id="KW-0217">Developmental protein</keyword>
<dbReference type="AlphaFoldDB" id="A0AA38IHB5"/>
<evidence type="ECO:0000259" key="5">
    <source>
        <dbReference type="PROSITE" id="PS50038"/>
    </source>
</evidence>
<evidence type="ECO:0000313" key="7">
    <source>
        <dbReference type="Proteomes" id="UP001168821"/>
    </source>
</evidence>
<feature type="chain" id="PRO_5041254564" description="FZ domain-containing protein" evidence="4">
    <location>
        <begin position="17"/>
        <end position="166"/>
    </location>
</feature>